<reference evidence="10" key="1">
    <citation type="submission" date="2020-06" db="EMBL/GenBank/DDBJ databases">
        <title>WGS assembly of Ceratodon purpureus strain R40.</title>
        <authorList>
            <person name="Carey S.B."/>
            <person name="Jenkins J."/>
            <person name="Shu S."/>
            <person name="Lovell J.T."/>
            <person name="Sreedasyam A."/>
            <person name="Maumus F."/>
            <person name="Tiley G.P."/>
            <person name="Fernandez-Pozo N."/>
            <person name="Barry K."/>
            <person name="Chen C."/>
            <person name="Wang M."/>
            <person name="Lipzen A."/>
            <person name="Daum C."/>
            <person name="Saski C.A."/>
            <person name="Payton A.C."/>
            <person name="Mcbreen J.C."/>
            <person name="Conrad R.E."/>
            <person name="Kollar L.M."/>
            <person name="Olsson S."/>
            <person name="Huttunen S."/>
            <person name="Landis J.B."/>
            <person name="Wickett N.J."/>
            <person name="Johnson M.G."/>
            <person name="Rensing S.A."/>
            <person name="Grimwood J."/>
            <person name="Schmutz J."/>
            <person name="Mcdaniel S.F."/>
        </authorList>
    </citation>
    <scope>NUCLEOTIDE SEQUENCE</scope>
    <source>
        <strain evidence="10">R40</strain>
    </source>
</reference>
<accession>A0A8T0HYN6</accession>
<dbReference type="GO" id="GO:0002098">
    <property type="term" value="P:tRNA wobble uridine modification"/>
    <property type="evidence" value="ECO:0007669"/>
    <property type="project" value="InterPro"/>
</dbReference>
<evidence type="ECO:0000256" key="4">
    <source>
        <dbReference type="ARBA" id="ARBA00009567"/>
    </source>
</evidence>
<protein>
    <recommendedName>
        <fullName evidence="5">Elongator complex protein 5</fullName>
    </recommendedName>
</protein>
<evidence type="ECO:0000256" key="2">
    <source>
        <dbReference type="ARBA" id="ARBA00004496"/>
    </source>
</evidence>
<comment type="pathway">
    <text evidence="3">tRNA modification; 5-methoxycarbonylmethyl-2-thiouridine-tRNA biosynthesis.</text>
</comment>
<keyword evidence="11" id="KW-1185">Reference proteome</keyword>
<dbReference type="InterPro" id="IPR019519">
    <property type="entry name" value="Elp5"/>
</dbReference>
<dbReference type="PANTHER" id="PTHR15641:SF1">
    <property type="entry name" value="ELONGATOR COMPLEX PROTEIN 5"/>
    <property type="match status" value="1"/>
</dbReference>
<evidence type="ECO:0000313" key="11">
    <source>
        <dbReference type="Proteomes" id="UP000822688"/>
    </source>
</evidence>
<comment type="caution">
    <text evidence="10">The sequence shown here is derived from an EMBL/GenBank/DDBJ whole genome shotgun (WGS) entry which is preliminary data.</text>
</comment>
<dbReference type="GO" id="GO:0033588">
    <property type="term" value="C:elongator holoenzyme complex"/>
    <property type="evidence" value="ECO:0007669"/>
    <property type="project" value="InterPro"/>
</dbReference>
<dbReference type="PANTHER" id="PTHR15641">
    <property type="entry name" value="ELONGATOR COMPLEX PROTEIN 5"/>
    <property type="match status" value="1"/>
</dbReference>
<evidence type="ECO:0000256" key="6">
    <source>
        <dbReference type="ARBA" id="ARBA00022490"/>
    </source>
</evidence>
<evidence type="ECO:0000256" key="3">
    <source>
        <dbReference type="ARBA" id="ARBA00005043"/>
    </source>
</evidence>
<dbReference type="GO" id="GO:0005634">
    <property type="term" value="C:nucleus"/>
    <property type="evidence" value="ECO:0007669"/>
    <property type="project" value="UniProtKB-SubCell"/>
</dbReference>
<dbReference type="AlphaFoldDB" id="A0A8T0HYN6"/>
<organism evidence="10 11">
    <name type="scientific">Ceratodon purpureus</name>
    <name type="common">Fire moss</name>
    <name type="synonym">Dicranum purpureum</name>
    <dbReference type="NCBI Taxonomy" id="3225"/>
    <lineage>
        <taxon>Eukaryota</taxon>
        <taxon>Viridiplantae</taxon>
        <taxon>Streptophyta</taxon>
        <taxon>Embryophyta</taxon>
        <taxon>Bryophyta</taxon>
        <taxon>Bryophytina</taxon>
        <taxon>Bryopsida</taxon>
        <taxon>Dicranidae</taxon>
        <taxon>Pseudoditrichales</taxon>
        <taxon>Ditrichaceae</taxon>
        <taxon>Ceratodon</taxon>
    </lineage>
</organism>
<dbReference type="GO" id="GO:0000049">
    <property type="term" value="F:tRNA binding"/>
    <property type="evidence" value="ECO:0007669"/>
    <property type="project" value="TreeGrafter"/>
</dbReference>
<feature type="compositionally biased region" description="Acidic residues" evidence="9">
    <location>
        <begin position="364"/>
        <end position="379"/>
    </location>
</feature>
<comment type="similarity">
    <text evidence="4">Belongs to the ELP5 family.</text>
</comment>
<dbReference type="Proteomes" id="UP000822688">
    <property type="component" value="Chromosome 5"/>
</dbReference>
<evidence type="ECO:0000256" key="5">
    <source>
        <dbReference type="ARBA" id="ARBA00020264"/>
    </source>
</evidence>
<evidence type="ECO:0000256" key="1">
    <source>
        <dbReference type="ARBA" id="ARBA00004123"/>
    </source>
</evidence>
<dbReference type="Gene3D" id="3.40.50.300">
    <property type="entry name" value="P-loop containing nucleotide triphosphate hydrolases"/>
    <property type="match status" value="1"/>
</dbReference>
<evidence type="ECO:0000313" key="10">
    <source>
        <dbReference type="EMBL" id="KAG0575986.1"/>
    </source>
</evidence>
<comment type="subcellular location">
    <subcellularLocation>
        <location evidence="2">Cytoplasm</location>
    </subcellularLocation>
    <subcellularLocation>
        <location evidence="1">Nucleus</location>
    </subcellularLocation>
</comment>
<keyword evidence="8" id="KW-0539">Nucleus</keyword>
<feature type="region of interest" description="Disordered" evidence="9">
    <location>
        <begin position="353"/>
        <end position="379"/>
    </location>
</feature>
<proteinExistence type="inferred from homology"/>
<evidence type="ECO:0000256" key="8">
    <source>
        <dbReference type="ARBA" id="ARBA00023242"/>
    </source>
</evidence>
<keyword evidence="6" id="KW-0963">Cytoplasm</keyword>
<sequence length="379" mass="41986">MAEAVARQLRDGVAVGEQAPAVMVRDTLDTRAGPAICDHFFSSLCSNIEAGRAQAKGLVAVALRRTPESYTAASLYGKGNSRRGSWLQVVDCYTDPLGWNCRGVDAKNEVSSDRADSAAQSLICHDISDLTGLLASVLQSGQASVNKQATVQFAVLIDSVSVLLRYHTLPALTSFLSSLRSCEQVSAVMWLVHADLHESRVIASIEYLSTTVIYVEPQLRLLSESKILNIRRGRLRARTKKRNGRVREQVEEFHIELGGVNFTPVILAKDLQPPNLMKTTTPKVQFNLDLSEKEREDRSRVILPFEHQGDGREAHIYDGRPDTLDSDFEKLGINRGYAKETVIQNIEPTQGAVGEIHYLRDSDDERPDSDEDPDDDLDI</sequence>
<dbReference type="EMBL" id="CM026425">
    <property type="protein sequence ID" value="KAG0575986.1"/>
    <property type="molecule type" value="Genomic_DNA"/>
</dbReference>
<keyword evidence="7" id="KW-0819">tRNA processing</keyword>
<dbReference type="Pfam" id="PF10483">
    <property type="entry name" value="Elong_Iki1"/>
    <property type="match status" value="1"/>
</dbReference>
<dbReference type="GO" id="GO:0005829">
    <property type="term" value="C:cytosol"/>
    <property type="evidence" value="ECO:0007669"/>
    <property type="project" value="TreeGrafter"/>
</dbReference>
<gene>
    <name evidence="10" type="ORF">KC19_5G046100</name>
</gene>
<evidence type="ECO:0000256" key="9">
    <source>
        <dbReference type="SAM" id="MobiDB-lite"/>
    </source>
</evidence>
<evidence type="ECO:0000256" key="7">
    <source>
        <dbReference type="ARBA" id="ARBA00022694"/>
    </source>
</evidence>
<dbReference type="InterPro" id="IPR027417">
    <property type="entry name" value="P-loop_NTPase"/>
</dbReference>
<name>A0A8T0HYN6_CERPU</name>
<dbReference type="CDD" id="cd19496">
    <property type="entry name" value="Elp5"/>
    <property type="match status" value="1"/>
</dbReference>